<evidence type="ECO:0000256" key="9">
    <source>
        <dbReference type="ARBA" id="ARBA00022840"/>
    </source>
</evidence>
<dbReference type="GO" id="GO:0035299">
    <property type="term" value="F:inositol-1,3,4,5,6-pentakisphosphate 2-kinase activity"/>
    <property type="evidence" value="ECO:0007669"/>
    <property type="project" value="UniProtKB-EC"/>
</dbReference>
<dbReference type="Gene3D" id="3.30.200.110">
    <property type="entry name" value="Inositol-pentakisphosphate 2-kinase, N-lobe"/>
    <property type="match status" value="1"/>
</dbReference>
<evidence type="ECO:0000256" key="4">
    <source>
        <dbReference type="ARBA" id="ARBA00012023"/>
    </source>
</evidence>
<dbReference type="Proteomes" id="UP000750711">
    <property type="component" value="Unassembled WGS sequence"/>
</dbReference>
<dbReference type="GO" id="GO:0005524">
    <property type="term" value="F:ATP binding"/>
    <property type="evidence" value="ECO:0007669"/>
    <property type="project" value="UniProtKB-KW"/>
</dbReference>
<evidence type="ECO:0000256" key="6">
    <source>
        <dbReference type="ARBA" id="ARBA00022679"/>
    </source>
</evidence>
<dbReference type="Pfam" id="PF06090">
    <property type="entry name" value="Ins_P5_2-kin"/>
    <property type="match status" value="1"/>
</dbReference>
<evidence type="ECO:0000313" key="13">
    <source>
        <dbReference type="Proteomes" id="UP000750711"/>
    </source>
</evidence>
<feature type="region of interest" description="Disordered" evidence="11">
    <location>
        <begin position="38"/>
        <end position="60"/>
    </location>
</feature>
<evidence type="ECO:0000256" key="11">
    <source>
        <dbReference type="SAM" id="MobiDB-lite"/>
    </source>
</evidence>
<reference evidence="12" key="1">
    <citation type="submission" date="2021-03" db="EMBL/GenBank/DDBJ databases">
        <title>Comparative genomics and phylogenomic investigation of the class Geoglossomycetes provide insights into ecological specialization and systematics.</title>
        <authorList>
            <person name="Melie T."/>
            <person name="Pirro S."/>
            <person name="Miller A.N."/>
            <person name="Quandt A."/>
        </authorList>
    </citation>
    <scope>NUCLEOTIDE SEQUENCE</scope>
    <source>
        <strain evidence="12">CAQ_001_2017</strain>
    </source>
</reference>
<dbReference type="GO" id="GO:0005634">
    <property type="term" value="C:nucleus"/>
    <property type="evidence" value="ECO:0007669"/>
    <property type="project" value="TreeGrafter"/>
</dbReference>
<keyword evidence="9 10" id="KW-0067">ATP-binding</keyword>
<dbReference type="EMBL" id="JAGHQM010000806">
    <property type="protein sequence ID" value="KAH0558571.1"/>
    <property type="molecule type" value="Genomic_DNA"/>
</dbReference>
<dbReference type="EC" id="2.7.1.158" evidence="4 10"/>
<keyword evidence="13" id="KW-1185">Reference proteome</keyword>
<organism evidence="12 13">
    <name type="scientific">Trichoglossum hirsutum</name>
    <dbReference type="NCBI Taxonomy" id="265104"/>
    <lineage>
        <taxon>Eukaryota</taxon>
        <taxon>Fungi</taxon>
        <taxon>Dikarya</taxon>
        <taxon>Ascomycota</taxon>
        <taxon>Pezizomycotina</taxon>
        <taxon>Geoglossomycetes</taxon>
        <taxon>Geoglossales</taxon>
        <taxon>Geoglossaceae</taxon>
        <taxon>Trichoglossum</taxon>
    </lineage>
</organism>
<dbReference type="AlphaFoldDB" id="A0A9P8LAN1"/>
<comment type="domain">
    <text evidence="10">The EXKPK motif is conserved in inositol-pentakisphosphate 2-kinases of both family 1 and 2.</text>
</comment>
<dbReference type="PANTHER" id="PTHR14456:SF2">
    <property type="entry name" value="INOSITOL-PENTAKISPHOSPHATE 2-KINASE"/>
    <property type="match status" value="1"/>
</dbReference>
<evidence type="ECO:0000256" key="8">
    <source>
        <dbReference type="ARBA" id="ARBA00022777"/>
    </source>
</evidence>
<dbReference type="InterPro" id="IPR009286">
    <property type="entry name" value="Ins_P5_2-kin"/>
</dbReference>
<evidence type="ECO:0000256" key="7">
    <source>
        <dbReference type="ARBA" id="ARBA00022741"/>
    </source>
</evidence>
<evidence type="ECO:0000256" key="2">
    <source>
        <dbReference type="ARBA" id="ARBA00003979"/>
    </source>
</evidence>
<keyword evidence="6 10" id="KW-0808">Transferase</keyword>
<evidence type="ECO:0000256" key="10">
    <source>
        <dbReference type="RuleBase" id="RU364126"/>
    </source>
</evidence>
<comment type="similarity">
    <text evidence="3">Belongs to the IPK1 type 1 family.</text>
</comment>
<dbReference type="InterPro" id="IPR043001">
    <property type="entry name" value="IP5_2-K_N_lobe"/>
</dbReference>
<dbReference type="PANTHER" id="PTHR14456">
    <property type="entry name" value="INOSITOL POLYPHOSPHATE KINASE 1"/>
    <property type="match status" value="1"/>
</dbReference>
<gene>
    <name evidence="12" type="ORF">GP486_004778</name>
</gene>
<comment type="function">
    <text evidence="10">Phosphorylates Ins(1,3,4,5,6)P5 at position 2 to form Ins(1,2,3,4,5,6)P6 (InsP6 or phytate).</text>
</comment>
<protein>
    <recommendedName>
        <fullName evidence="5 10">Inositol-pentakisphosphate 2-kinase</fullName>
        <ecNumber evidence="4 10">2.7.1.158</ecNumber>
    </recommendedName>
</protein>
<evidence type="ECO:0000313" key="12">
    <source>
        <dbReference type="EMBL" id="KAH0558571.1"/>
    </source>
</evidence>
<keyword evidence="7 10" id="KW-0547">Nucleotide-binding</keyword>
<accession>A0A9P8LAN1</accession>
<comment type="function">
    <text evidence="2">Has kinase activity and phosphorylates inositol-1,3,4,5,6-pentakisphosphate (Ins(1,3,4,5,6)P5) to produce 1,2,3,4,5,6-hexakisphosphate (InsP6), also known as phytate.</text>
</comment>
<dbReference type="GO" id="GO:0032958">
    <property type="term" value="P:inositol phosphate biosynthetic process"/>
    <property type="evidence" value="ECO:0007669"/>
    <property type="project" value="TreeGrafter"/>
</dbReference>
<evidence type="ECO:0000256" key="1">
    <source>
        <dbReference type="ARBA" id="ARBA00001774"/>
    </source>
</evidence>
<proteinExistence type="inferred from homology"/>
<comment type="catalytic activity">
    <reaction evidence="1 10">
        <text>1D-myo-inositol 1,3,4,5,6-pentakisphosphate + ATP = 1D-myo-inositol hexakisphosphate + ADP + H(+)</text>
        <dbReference type="Rhea" id="RHEA:20313"/>
        <dbReference type="ChEBI" id="CHEBI:15378"/>
        <dbReference type="ChEBI" id="CHEBI:30616"/>
        <dbReference type="ChEBI" id="CHEBI:57733"/>
        <dbReference type="ChEBI" id="CHEBI:58130"/>
        <dbReference type="ChEBI" id="CHEBI:456216"/>
        <dbReference type="EC" id="2.7.1.158"/>
    </reaction>
</comment>
<comment type="caution">
    <text evidence="12">The sequence shown here is derived from an EMBL/GenBank/DDBJ whole genome shotgun (WGS) entry which is preliminary data.</text>
</comment>
<sequence>MDSIPLAPPTLPSDVILHYVAEGAANVIYRFTLPPPSPPSTSNLADLGQGPQQSQTPPPTEIPALHYDPVFEHRLLRLRKALPSASSNERACAALRNNFLPLFPASSLIAHDLVLLPPNFLCETNKALHALEKDGRRPPKRHGLYLAEDEPFGVLVTDMTPNVAEGETLVEFKPKWLVQSHSAPKGWRRCRTCALRLQRNAARRAKGQPEEAGFCPLDLASTDKARVERAVNFIVTTKHASGEQDLNRLRERITTFVQSGTIVSKLKALQGELDKVGVLTADVTSKDYLMAAAIRDCSIYVKVPKEEGGSIEARIGDLDIKSPDNGKAEYWRALESGLIDEGWYTGVEKDPQPDQTWCVE</sequence>
<keyword evidence="8 10" id="KW-0418">Kinase</keyword>
<evidence type="ECO:0000256" key="5">
    <source>
        <dbReference type="ARBA" id="ARBA00014846"/>
    </source>
</evidence>
<evidence type="ECO:0000256" key="3">
    <source>
        <dbReference type="ARBA" id="ARBA00008305"/>
    </source>
</evidence>
<name>A0A9P8LAN1_9PEZI</name>